<evidence type="ECO:0000313" key="3">
    <source>
        <dbReference type="EMBL" id="OWM63212.1"/>
    </source>
</evidence>
<dbReference type="InterPro" id="IPR057225">
    <property type="entry name" value="DUF7903"/>
</dbReference>
<dbReference type="Proteomes" id="UP000197138">
    <property type="component" value="Unassembled WGS sequence"/>
</dbReference>
<dbReference type="PANTHER" id="PTHR35481:SF1">
    <property type="entry name" value="DNA-DIRECTED RNA POLYMERASE SUBUNIT ALPHA"/>
    <property type="match status" value="1"/>
</dbReference>
<evidence type="ECO:0000256" key="1">
    <source>
        <dbReference type="SAM" id="MobiDB-lite"/>
    </source>
</evidence>
<accession>A0A218VTG9</accession>
<feature type="domain" description="DUF7903" evidence="2">
    <location>
        <begin position="6"/>
        <end position="156"/>
    </location>
</feature>
<evidence type="ECO:0000259" key="2">
    <source>
        <dbReference type="Pfam" id="PF25475"/>
    </source>
</evidence>
<proteinExistence type="predicted"/>
<comment type="caution">
    <text evidence="3">The sequence shown here is derived from an EMBL/GenBank/DDBJ whole genome shotgun (WGS) entry which is preliminary data.</text>
</comment>
<protein>
    <recommendedName>
        <fullName evidence="2">DUF7903 domain-containing protein</fullName>
    </recommendedName>
</protein>
<dbReference type="Pfam" id="PF25475">
    <property type="entry name" value="DUF7903"/>
    <property type="match status" value="1"/>
</dbReference>
<dbReference type="PANTHER" id="PTHR35481">
    <property type="entry name" value="DNA-DIRECTED RNA POLYMERASE SUBUNIT ALPHA"/>
    <property type="match status" value="1"/>
</dbReference>
<evidence type="ECO:0000313" key="4">
    <source>
        <dbReference type="Proteomes" id="UP000197138"/>
    </source>
</evidence>
<name>A0A218VTG9_PUNGR</name>
<feature type="region of interest" description="Disordered" evidence="1">
    <location>
        <begin position="184"/>
        <end position="205"/>
    </location>
</feature>
<dbReference type="EMBL" id="MTKT01006106">
    <property type="protein sequence ID" value="OWM63212.1"/>
    <property type="molecule type" value="Genomic_DNA"/>
</dbReference>
<feature type="compositionally biased region" description="Low complexity" evidence="1">
    <location>
        <begin position="184"/>
        <end position="199"/>
    </location>
</feature>
<dbReference type="AlphaFoldDB" id="A0A218VTG9"/>
<reference evidence="4" key="1">
    <citation type="journal article" date="2017" name="Plant J.">
        <title>The pomegranate (Punica granatum L.) genome and the genomics of punicalagin biosynthesis.</title>
        <authorList>
            <person name="Qin G."/>
            <person name="Xu C."/>
            <person name="Ming R."/>
            <person name="Tang H."/>
            <person name="Guyot R."/>
            <person name="Kramer E.M."/>
            <person name="Hu Y."/>
            <person name="Yi X."/>
            <person name="Qi Y."/>
            <person name="Xu X."/>
            <person name="Gao Z."/>
            <person name="Pan H."/>
            <person name="Jian J."/>
            <person name="Tian Y."/>
            <person name="Yue Z."/>
            <person name="Xu Y."/>
        </authorList>
    </citation>
    <scope>NUCLEOTIDE SEQUENCE [LARGE SCALE GENOMIC DNA]</scope>
    <source>
        <strain evidence="4">cv. Dabenzi</strain>
    </source>
</reference>
<organism evidence="3 4">
    <name type="scientific">Punica granatum</name>
    <name type="common">Pomegranate</name>
    <dbReference type="NCBI Taxonomy" id="22663"/>
    <lineage>
        <taxon>Eukaryota</taxon>
        <taxon>Viridiplantae</taxon>
        <taxon>Streptophyta</taxon>
        <taxon>Embryophyta</taxon>
        <taxon>Tracheophyta</taxon>
        <taxon>Spermatophyta</taxon>
        <taxon>Magnoliopsida</taxon>
        <taxon>eudicotyledons</taxon>
        <taxon>Gunneridae</taxon>
        <taxon>Pentapetalae</taxon>
        <taxon>rosids</taxon>
        <taxon>malvids</taxon>
        <taxon>Myrtales</taxon>
        <taxon>Lythraceae</taxon>
        <taxon>Punica</taxon>
    </lineage>
</organism>
<gene>
    <name evidence="3" type="ORF">CDL15_Pgr010612</name>
</gene>
<sequence>MLKTQLQLNQIRPMVHDISCIEKNLDLRLMLFTKRTLTSLRDDEEESIKALIASAILDPTSMGGLRWPFGKASSPGDRYRVIGVWHAVSRVYVSPSMGLKVRDADWFDFKTSVGETTGEITLGLKGITSELLGKKLEINSVSDMLENILKLLWEHFLHFQAVHNGNTAAMDIPMHVQALLPITSRRSSPSNSSLTASNSDEGGNGHMSVAKGFDDIVDNSSTGQPHYVVLTDIEQLVGVVAKNQVGANEANLWGTNRLSNPAGSSIRGFLYNC</sequence>